<keyword evidence="4 5" id="KW-0560">Oxidoreductase</keyword>
<evidence type="ECO:0000313" key="8">
    <source>
        <dbReference type="EMBL" id="GAA2045580.1"/>
    </source>
</evidence>
<feature type="binding site" evidence="5">
    <location>
        <position position="140"/>
    </location>
    <ligand>
        <name>substrate</name>
    </ligand>
</feature>
<dbReference type="PROSITE" id="PS01064">
    <property type="entry name" value="PYRIDOX_OXIDASE"/>
    <property type="match status" value="1"/>
</dbReference>
<feature type="binding site" evidence="5">
    <location>
        <position position="79"/>
    </location>
    <ligand>
        <name>substrate</name>
    </ligand>
</feature>
<evidence type="ECO:0000256" key="5">
    <source>
        <dbReference type="HAMAP-Rule" id="MF_01629"/>
    </source>
</evidence>
<feature type="binding site" evidence="5">
    <location>
        <begin position="205"/>
        <end position="207"/>
    </location>
    <ligand>
        <name>substrate</name>
    </ligand>
</feature>
<feature type="binding site" evidence="5">
    <location>
        <position position="144"/>
    </location>
    <ligand>
        <name>substrate</name>
    </ligand>
</feature>
<keyword evidence="5" id="KW-0664">Pyridoxine biosynthesis</keyword>
<dbReference type="InterPro" id="IPR011576">
    <property type="entry name" value="Pyridox_Oxase_N"/>
</dbReference>
<comment type="cofactor">
    <cofactor evidence="5">
        <name>FMN</name>
        <dbReference type="ChEBI" id="CHEBI:58210"/>
    </cofactor>
    <text evidence="5">Binds 1 FMN per subunit.</text>
</comment>
<evidence type="ECO:0000259" key="7">
    <source>
        <dbReference type="Pfam" id="PF10590"/>
    </source>
</evidence>
<feature type="binding site" evidence="5">
    <location>
        <position position="95"/>
    </location>
    <ligand>
        <name>FMN</name>
        <dbReference type="ChEBI" id="CHEBI:58210"/>
    </ligand>
</feature>
<dbReference type="PIRSF" id="PIRSF000190">
    <property type="entry name" value="Pyd_amn-ph_oxd"/>
    <property type="match status" value="1"/>
</dbReference>
<comment type="catalytic activity">
    <reaction evidence="5">
        <text>pyridoxamine 5'-phosphate + O2 + H2O = pyridoxal 5'-phosphate + H2O2 + NH4(+)</text>
        <dbReference type="Rhea" id="RHEA:15817"/>
        <dbReference type="ChEBI" id="CHEBI:15377"/>
        <dbReference type="ChEBI" id="CHEBI:15379"/>
        <dbReference type="ChEBI" id="CHEBI:16240"/>
        <dbReference type="ChEBI" id="CHEBI:28938"/>
        <dbReference type="ChEBI" id="CHEBI:58451"/>
        <dbReference type="ChEBI" id="CHEBI:597326"/>
        <dbReference type="EC" id="1.4.3.5"/>
    </reaction>
</comment>
<dbReference type="EMBL" id="BAAAPW010000008">
    <property type="protein sequence ID" value="GAA2045580.1"/>
    <property type="molecule type" value="Genomic_DNA"/>
</dbReference>
<reference evidence="8 9" key="1">
    <citation type="journal article" date="2019" name="Int. J. Syst. Evol. Microbiol.">
        <title>The Global Catalogue of Microorganisms (GCM) 10K type strain sequencing project: providing services to taxonomists for standard genome sequencing and annotation.</title>
        <authorList>
            <consortium name="The Broad Institute Genomics Platform"/>
            <consortium name="The Broad Institute Genome Sequencing Center for Infectious Disease"/>
            <person name="Wu L."/>
            <person name="Ma J."/>
        </authorList>
    </citation>
    <scope>NUCLEOTIDE SEQUENCE [LARGE SCALE GENOMIC DNA]</scope>
    <source>
        <strain evidence="8 9">JCM 15672</strain>
    </source>
</reference>
<dbReference type="Pfam" id="PF10590">
    <property type="entry name" value="PNP_phzG_C"/>
    <property type="match status" value="1"/>
</dbReference>
<protein>
    <recommendedName>
        <fullName evidence="5">Pyridoxine/pyridoxamine 5'-phosphate oxidase</fullName>
        <ecNumber evidence="5">1.4.3.5</ecNumber>
    </recommendedName>
    <alternativeName>
        <fullName evidence="5">PNP/PMP oxidase</fullName>
        <shortName evidence="5">PNPOx</shortName>
    </alternativeName>
    <alternativeName>
        <fullName evidence="5">Pyridoxal 5'-phosphate synthase</fullName>
    </alternativeName>
</protein>
<dbReference type="InterPro" id="IPR012349">
    <property type="entry name" value="Split_barrel_FMN-bd"/>
</dbReference>
<dbReference type="SUPFAM" id="SSF50475">
    <property type="entry name" value="FMN-binding split barrel"/>
    <property type="match status" value="1"/>
</dbReference>
<dbReference type="Gene3D" id="2.30.110.10">
    <property type="entry name" value="Electron Transport, Fmn-binding Protein, Chain A"/>
    <property type="match status" value="1"/>
</dbReference>
<dbReference type="Proteomes" id="UP001501196">
    <property type="component" value="Unassembled WGS sequence"/>
</dbReference>
<feature type="binding site" evidence="5">
    <location>
        <position position="136"/>
    </location>
    <ligand>
        <name>substrate</name>
    </ligand>
</feature>
<dbReference type="HAMAP" id="MF_01629">
    <property type="entry name" value="PdxH"/>
    <property type="match status" value="1"/>
</dbReference>
<accession>A0ABN2V0I4</accession>
<evidence type="ECO:0000256" key="2">
    <source>
        <dbReference type="ARBA" id="ARBA00022630"/>
    </source>
</evidence>
<comment type="pathway">
    <text evidence="5">Cofactor metabolism; pyridoxal 5'-phosphate salvage; pyridoxal 5'-phosphate from pyridoxamine 5'-phosphate: step 1/1.</text>
</comment>
<evidence type="ECO:0000256" key="4">
    <source>
        <dbReference type="ARBA" id="ARBA00023002"/>
    </source>
</evidence>
<dbReference type="NCBIfam" id="TIGR00558">
    <property type="entry name" value="pdxH"/>
    <property type="match status" value="1"/>
</dbReference>
<evidence type="ECO:0000256" key="1">
    <source>
        <dbReference type="ARBA" id="ARBA00007301"/>
    </source>
</evidence>
<dbReference type="PANTHER" id="PTHR10851">
    <property type="entry name" value="PYRIDOXINE-5-PHOSPHATE OXIDASE"/>
    <property type="match status" value="1"/>
</dbReference>
<feature type="binding site" evidence="5">
    <location>
        <begin position="74"/>
        <end position="79"/>
    </location>
    <ligand>
        <name>FMN</name>
        <dbReference type="ChEBI" id="CHEBI:58210"/>
    </ligand>
</feature>
<sequence length="233" mass="26315">MSDAIDPDRIDAAVEHALTRRKDYGAERLDEADAAADPIAQFDRWLAEADERGVYEPNGMVLGTVDADGTPSSRTVLLRGVDDRGFVFYTDRSSRKGRALAAHPTATLLFPWYPVHRQVIVTGAVLPVDDAESDAYWSTRPYGSRIAATASRQSEPIASRTELEARVAELEEQYPGVDEVRRPERWGGYRLRPWRMEFWQGRTSRLHDRLVYARDRGATDAADGAWRLERLQP</sequence>
<feature type="binding site" evidence="5">
    <location>
        <position position="118"/>
    </location>
    <ligand>
        <name>FMN</name>
        <dbReference type="ChEBI" id="CHEBI:58210"/>
    </ligand>
</feature>
<dbReference type="PANTHER" id="PTHR10851:SF0">
    <property type="entry name" value="PYRIDOXINE-5'-PHOSPHATE OXIDASE"/>
    <property type="match status" value="1"/>
</dbReference>
<comment type="pathway">
    <text evidence="5">Cofactor metabolism; pyridoxal 5'-phosphate salvage; pyridoxal 5'-phosphate from pyridoxine 5'-phosphate: step 1/1.</text>
</comment>
<comment type="similarity">
    <text evidence="1 5">Belongs to the pyridoxamine 5'-phosphate oxidase family.</text>
</comment>
<feature type="domain" description="Pyridoxamine 5'-phosphate oxidase N-terminal" evidence="6">
    <location>
        <begin position="54"/>
        <end position="173"/>
    </location>
</feature>
<dbReference type="NCBIfam" id="NF004231">
    <property type="entry name" value="PRK05679.1"/>
    <property type="match status" value="1"/>
</dbReference>
<evidence type="ECO:0000313" key="9">
    <source>
        <dbReference type="Proteomes" id="UP001501196"/>
    </source>
</evidence>
<comment type="subunit">
    <text evidence="5">Homodimer.</text>
</comment>
<feature type="binding site" evidence="5">
    <location>
        <position position="209"/>
    </location>
    <ligand>
        <name>FMN</name>
        <dbReference type="ChEBI" id="CHEBI:58210"/>
    </ligand>
</feature>
<feature type="binding site" evidence="5">
    <location>
        <begin position="153"/>
        <end position="154"/>
    </location>
    <ligand>
        <name>FMN</name>
        <dbReference type="ChEBI" id="CHEBI:58210"/>
    </ligand>
</feature>
<dbReference type="InterPro" id="IPR019576">
    <property type="entry name" value="Pyridoxamine_oxidase_dimer_C"/>
</dbReference>
<evidence type="ECO:0000256" key="3">
    <source>
        <dbReference type="ARBA" id="ARBA00022643"/>
    </source>
</evidence>
<organism evidence="8 9">
    <name type="scientific">Agromyces tropicus</name>
    <dbReference type="NCBI Taxonomy" id="555371"/>
    <lineage>
        <taxon>Bacteria</taxon>
        <taxon>Bacillati</taxon>
        <taxon>Actinomycetota</taxon>
        <taxon>Actinomycetes</taxon>
        <taxon>Micrococcales</taxon>
        <taxon>Microbacteriaceae</taxon>
        <taxon>Agromyces</taxon>
    </lineage>
</organism>
<comment type="caution">
    <text evidence="8">The sequence shown here is derived from an EMBL/GenBank/DDBJ whole genome shotgun (WGS) entry which is preliminary data.</text>
</comment>
<keyword evidence="3 5" id="KW-0288">FMN</keyword>
<feature type="binding site" evidence="5">
    <location>
        <begin position="89"/>
        <end position="90"/>
    </location>
    <ligand>
        <name>FMN</name>
        <dbReference type="ChEBI" id="CHEBI:58210"/>
    </ligand>
</feature>
<evidence type="ECO:0000259" key="6">
    <source>
        <dbReference type="Pfam" id="PF01243"/>
    </source>
</evidence>
<dbReference type="Pfam" id="PF01243">
    <property type="entry name" value="PNPOx_N"/>
    <property type="match status" value="1"/>
</dbReference>
<gene>
    <name evidence="5 8" type="primary">pdxH</name>
    <name evidence="8" type="ORF">GCM10009819_36280</name>
</gene>
<feature type="domain" description="Pyridoxine 5'-phosphate oxidase dimerisation C-terminal" evidence="7">
    <location>
        <begin position="186"/>
        <end position="233"/>
    </location>
</feature>
<dbReference type="RefSeq" id="WP_344378411.1">
    <property type="nucleotide sequence ID" value="NZ_BAAAPW010000008.1"/>
</dbReference>
<feature type="binding site" evidence="5">
    <location>
        <position position="96"/>
    </location>
    <ligand>
        <name>FMN</name>
        <dbReference type="ChEBI" id="CHEBI:58210"/>
    </ligand>
</feature>
<comment type="function">
    <text evidence="5">Catalyzes the oxidation of either pyridoxine 5'-phosphate (PNP) or pyridoxamine 5'-phosphate (PMP) into pyridoxal 5'-phosphate (PLP).</text>
</comment>
<dbReference type="InterPro" id="IPR019740">
    <property type="entry name" value="Pyridox_Oxase_CS"/>
</dbReference>
<dbReference type="InterPro" id="IPR000659">
    <property type="entry name" value="Pyridox_Oxase"/>
</dbReference>
<comment type="catalytic activity">
    <reaction evidence="5">
        <text>pyridoxine 5'-phosphate + O2 = pyridoxal 5'-phosphate + H2O2</text>
        <dbReference type="Rhea" id="RHEA:15149"/>
        <dbReference type="ChEBI" id="CHEBI:15379"/>
        <dbReference type="ChEBI" id="CHEBI:16240"/>
        <dbReference type="ChEBI" id="CHEBI:58589"/>
        <dbReference type="ChEBI" id="CHEBI:597326"/>
        <dbReference type="EC" id="1.4.3.5"/>
    </reaction>
</comment>
<feature type="binding site" evidence="5">
    <location>
        <position position="199"/>
    </location>
    <ligand>
        <name>FMN</name>
        <dbReference type="ChEBI" id="CHEBI:58210"/>
    </ligand>
</feature>
<keyword evidence="2 5" id="KW-0285">Flavoprotein</keyword>
<dbReference type="EC" id="1.4.3.5" evidence="5"/>
<keyword evidence="9" id="KW-1185">Reference proteome</keyword>
<name>A0ABN2V0I4_9MICO</name>
<proteinExistence type="inferred from homology"/>